<dbReference type="EMBL" id="KN835802">
    <property type="protein sequence ID" value="KIK34147.1"/>
    <property type="molecule type" value="Genomic_DNA"/>
</dbReference>
<evidence type="ECO:0000313" key="1">
    <source>
        <dbReference type="EMBL" id="KIK34147.1"/>
    </source>
</evidence>
<feature type="non-terminal residue" evidence="1">
    <location>
        <position position="1"/>
    </location>
</feature>
<gene>
    <name evidence="1" type="ORF">CY34DRAFT_98509</name>
</gene>
<accession>A0A0D0AIQ6</accession>
<organism evidence="1 2">
    <name type="scientific">Suillus luteus UH-Slu-Lm8-n1</name>
    <dbReference type="NCBI Taxonomy" id="930992"/>
    <lineage>
        <taxon>Eukaryota</taxon>
        <taxon>Fungi</taxon>
        <taxon>Dikarya</taxon>
        <taxon>Basidiomycota</taxon>
        <taxon>Agaricomycotina</taxon>
        <taxon>Agaricomycetes</taxon>
        <taxon>Agaricomycetidae</taxon>
        <taxon>Boletales</taxon>
        <taxon>Suillineae</taxon>
        <taxon>Suillaceae</taxon>
        <taxon>Suillus</taxon>
    </lineage>
</organism>
<dbReference type="STRING" id="930992.A0A0D0AIQ6"/>
<reference evidence="1 2" key="1">
    <citation type="submission" date="2014-04" db="EMBL/GenBank/DDBJ databases">
        <authorList>
            <consortium name="DOE Joint Genome Institute"/>
            <person name="Kuo A."/>
            <person name="Ruytinx J."/>
            <person name="Rineau F."/>
            <person name="Colpaert J."/>
            <person name="Kohler A."/>
            <person name="Nagy L.G."/>
            <person name="Floudas D."/>
            <person name="Copeland A."/>
            <person name="Barry K.W."/>
            <person name="Cichocki N."/>
            <person name="Veneault-Fourrey C."/>
            <person name="LaButti K."/>
            <person name="Lindquist E.A."/>
            <person name="Lipzen A."/>
            <person name="Lundell T."/>
            <person name="Morin E."/>
            <person name="Murat C."/>
            <person name="Sun H."/>
            <person name="Tunlid A."/>
            <person name="Henrissat B."/>
            <person name="Grigoriev I.V."/>
            <person name="Hibbett D.S."/>
            <person name="Martin F."/>
            <person name="Nordberg H.P."/>
            <person name="Cantor M.N."/>
            <person name="Hua S.X."/>
        </authorList>
    </citation>
    <scope>NUCLEOTIDE SEQUENCE [LARGE SCALE GENOMIC DNA]</scope>
    <source>
        <strain evidence="1 2">UH-Slu-Lm8-n1</strain>
    </source>
</reference>
<keyword evidence="2" id="KW-1185">Reference proteome</keyword>
<protein>
    <submittedName>
        <fullName evidence="1">Uncharacterized protein</fullName>
    </submittedName>
</protein>
<dbReference type="InParanoid" id="A0A0D0AIQ6"/>
<dbReference type="OrthoDB" id="2687619at2759"/>
<name>A0A0D0AIQ6_9AGAM</name>
<dbReference type="AlphaFoldDB" id="A0A0D0AIQ6"/>
<dbReference type="Proteomes" id="UP000054485">
    <property type="component" value="Unassembled WGS sequence"/>
</dbReference>
<proteinExistence type="predicted"/>
<sequence>TDPFTALTHHLTANSAVPSHAPFFAFETSDGWSPMTRTWFITRCNNIWASVGLPLLTGHCFRIGGTTESSL</sequence>
<dbReference type="HOGENOM" id="CLU_2747193_0_0_1"/>
<evidence type="ECO:0000313" key="2">
    <source>
        <dbReference type="Proteomes" id="UP000054485"/>
    </source>
</evidence>
<reference evidence="2" key="2">
    <citation type="submission" date="2015-01" db="EMBL/GenBank/DDBJ databases">
        <title>Evolutionary Origins and Diversification of the Mycorrhizal Mutualists.</title>
        <authorList>
            <consortium name="DOE Joint Genome Institute"/>
            <consortium name="Mycorrhizal Genomics Consortium"/>
            <person name="Kohler A."/>
            <person name="Kuo A."/>
            <person name="Nagy L.G."/>
            <person name="Floudas D."/>
            <person name="Copeland A."/>
            <person name="Barry K.W."/>
            <person name="Cichocki N."/>
            <person name="Veneault-Fourrey C."/>
            <person name="LaButti K."/>
            <person name="Lindquist E.A."/>
            <person name="Lipzen A."/>
            <person name="Lundell T."/>
            <person name="Morin E."/>
            <person name="Murat C."/>
            <person name="Riley R."/>
            <person name="Ohm R."/>
            <person name="Sun H."/>
            <person name="Tunlid A."/>
            <person name="Henrissat B."/>
            <person name="Grigoriev I.V."/>
            <person name="Hibbett D.S."/>
            <person name="Martin F."/>
        </authorList>
    </citation>
    <scope>NUCLEOTIDE SEQUENCE [LARGE SCALE GENOMIC DNA]</scope>
    <source>
        <strain evidence="2">UH-Slu-Lm8-n1</strain>
    </source>
</reference>